<feature type="domain" description="ZAD" evidence="3">
    <location>
        <begin position="4"/>
        <end position="73"/>
    </location>
</feature>
<dbReference type="GO" id="GO:1903358">
    <property type="term" value="P:regulation of Golgi organization"/>
    <property type="evidence" value="ECO:0007669"/>
    <property type="project" value="TreeGrafter"/>
</dbReference>
<evidence type="ECO:0000259" key="5">
    <source>
        <dbReference type="Pfam" id="PF23246"/>
    </source>
</evidence>
<feature type="coiled-coil region" evidence="1">
    <location>
        <begin position="887"/>
        <end position="1022"/>
    </location>
</feature>
<dbReference type="Pfam" id="PF07776">
    <property type="entry name" value="zf-AD"/>
    <property type="match status" value="1"/>
</dbReference>
<evidence type="ECO:0000256" key="2">
    <source>
        <dbReference type="SAM" id="MobiDB-lite"/>
    </source>
</evidence>
<dbReference type="PANTHER" id="PTHR46501:SF2">
    <property type="entry name" value="MYOMEGALIN"/>
    <property type="match status" value="1"/>
</dbReference>
<feature type="region of interest" description="Disordered" evidence="2">
    <location>
        <begin position="207"/>
        <end position="283"/>
    </location>
</feature>
<feature type="compositionally biased region" description="Basic and acidic residues" evidence="2">
    <location>
        <begin position="254"/>
        <end position="277"/>
    </location>
</feature>
<dbReference type="GO" id="GO:0008270">
    <property type="term" value="F:zinc ion binding"/>
    <property type="evidence" value="ECO:0007669"/>
    <property type="project" value="InterPro"/>
</dbReference>
<evidence type="ECO:0000259" key="3">
    <source>
        <dbReference type="Pfam" id="PF07776"/>
    </source>
</evidence>
<dbReference type="PANTHER" id="PTHR46501">
    <property type="entry name" value="MYOMEGALIN"/>
    <property type="match status" value="1"/>
</dbReference>
<feature type="domain" description="Short myomegalin-like EB1 binding protein N-terminal" evidence="4">
    <location>
        <begin position="114"/>
        <end position="367"/>
    </location>
</feature>
<feature type="coiled-coil region" evidence="1">
    <location>
        <begin position="513"/>
        <end position="607"/>
    </location>
</feature>
<protein>
    <submittedName>
        <fullName evidence="6">Uncharacterized protein</fullName>
    </submittedName>
</protein>
<keyword evidence="1" id="KW-0175">Coiled coil</keyword>
<evidence type="ECO:0000256" key="1">
    <source>
        <dbReference type="SAM" id="Coils"/>
    </source>
</evidence>
<dbReference type="OMA" id="SEMEEQW"/>
<evidence type="ECO:0000313" key="7">
    <source>
        <dbReference type="Proteomes" id="UP000472261"/>
    </source>
</evidence>
<reference evidence="6" key="2">
    <citation type="submission" date="2025-09" db="UniProtKB">
        <authorList>
            <consortium name="Ensembl"/>
        </authorList>
    </citation>
    <scope>IDENTIFICATION</scope>
</reference>
<feature type="coiled-coil region" evidence="1">
    <location>
        <begin position="771"/>
        <end position="798"/>
    </location>
</feature>
<dbReference type="GO" id="GO:0005813">
    <property type="term" value="C:centrosome"/>
    <property type="evidence" value="ECO:0007669"/>
    <property type="project" value="TreeGrafter"/>
</dbReference>
<accession>A0A669PNQ2</accession>
<dbReference type="InterPro" id="IPR012934">
    <property type="entry name" value="Znf_AD"/>
</dbReference>
<dbReference type="InterPro" id="IPR040947">
    <property type="entry name" value="SMYLE_N"/>
</dbReference>
<dbReference type="Pfam" id="PF23246">
    <property type="entry name" value="CC_CDK5RAP2"/>
    <property type="match status" value="1"/>
</dbReference>
<feature type="domain" description="CDK5 regulatory subunit-associated protein 2/Myomegalin coiled coil" evidence="5">
    <location>
        <begin position="953"/>
        <end position="1074"/>
    </location>
</feature>
<dbReference type="InterPro" id="IPR052593">
    <property type="entry name" value="MT-associated_AKAP9-binding"/>
</dbReference>
<dbReference type="Ensembl" id="ENSPCLT00000013240.1">
    <property type="protein sequence ID" value="ENSPCLP00000009829.1"/>
    <property type="gene ID" value="ENSPCLG00000008091.1"/>
</dbReference>
<evidence type="ECO:0000313" key="6">
    <source>
        <dbReference type="Ensembl" id="ENSPCLP00000009829.1"/>
    </source>
</evidence>
<reference evidence="6" key="1">
    <citation type="submission" date="2025-08" db="UniProtKB">
        <authorList>
            <consortium name="Ensembl"/>
        </authorList>
    </citation>
    <scope>IDENTIFICATION</scope>
</reference>
<dbReference type="GO" id="GO:0090063">
    <property type="term" value="P:positive regulation of microtubule nucleation"/>
    <property type="evidence" value="ECO:0007669"/>
    <property type="project" value="TreeGrafter"/>
</dbReference>
<organism evidence="6 7">
    <name type="scientific">Phasianus colchicus</name>
    <name type="common">Common pheasant</name>
    <dbReference type="NCBI Taxonomy" id="9054"/>
    <lineage>
        <taxon>Eukaryota</taxon>
        <taxon>Metazoa</taxon>
        <taxon>Chordata</taxon>
        <taxon>Craniata</taxon>
        <taxon>Vertebrata</taxon>
        <taxon>Euteleostomi</taxon>
        <taxon>Archelosauria</taxon>
        <taxon>Archosauria</taxon>
        <taxon>Dinosauria</taxon>
        <taxon>Saurischia</taxon>
        <taxon>Theropoda</taxon>
        <taxon>Coelurosauria</taxon>
        <taxon>Aves</taxon>
        <taxon>Neognathae</taxon>
        <taxon>Galloanserae</taxon>
        <taxon>Galliformes</taxon>
        <taxon>Phasianidae</taxon>
        <taxon>Phasianinae</taxon>
        <taxon>Phasianus</taxon>
    </lineage>
</organism>
<dbReference type="GO" id="GO:0005794">
    <property type="term" value="C:Golgi apparatus"/>
    <property type="evidence" value="ECO:0007669"/>
    <property type="project" value="TreeGrafter"/>
</dbReference>
<dbReference type="Pfam" id="PF18615">
    <property type="entry name" value="SMYLE_N"/>
    <property type="match status" value="1"/>
</dbReference>
<dbReference type="GO" id="GO:0007098">
    <property type="term" value="P:centrosome cycle"/>
    <property type="evidence" value="ECO:0007669"/>
    <property type="project" value="TreeGrafter"/>
</dbReference>
<sequence>MKETCRICARELCGNQRRWIFHTAAKLNLQVLLSHVLGRELCRDGRGEFACSKCAFMLDRIYRFDTVIARIEALSIERLQKLLLEKDRLKFCIASMYRRNNEEPGVDERAGDGTVDLSNLPDARYAALLQEDFAYSGYEYWTDQDEHGLEPHSCHASEGAASRPRRCRGCAALRVADADYEAICKVPRKVARSISCGLSSRWSVSMGNEESSVCDPAESAGTRGPVDGESMEEGTPASSVESLDTTVEASAPQQKDEDVDKGVKGNGKCDDFAEDRMTPSSSLSGNRLELALSLIKGLDYKPIQSPRGSRLPIPVKSNLPPPKLSRDLADGSASAGLAYAGSGFLNADRKSFSRAPLGLPLEIPELQELWDDLCEDYMPLRVQVEVIVQGTTELFPSLSDLHELSLVQERRTPLLQEKLDELNYELKSARETSQRQDHTIQSLNEALKSKESETEELYHVIEGQNETMAKLQDMLHRSQLGQLQMSESTPSSREQQVALLDLQNTLFCTQLEVQKLKRAQRQKEHQLVEAKRAAQLLETTVHEEEQQKEATWKHNQELRAVVQQLQAELQDKAQQIQAVEWEKCRELQAQEQRVQCLSQHLARKEQLLQESRELLQCQQSLGRSSAAMDAMLEKLQQRVSDRDAALERAVDEKFCALEEKEQELQQLRLSIKERGGDLERLRNVLSSNEATIHSLESLLKAKTLELEQMSATCENLRWLKEEIEAKSCSRQKEQEGIIQQLQTCLHDRNKEVEELTATLLCKLGPGQSEVAEELCLRLQRKEKMLQELLSDRNRQAMEHDAEIRELLQAMSTKEQWSKATTEKMVHALTERNCELQLLRQHVLRKESVGIQAPGTSLLKQDKQQPVQVRVMYCVLLVALGLQRESSATEMEKDLANAKEELELMAKKERESRRELAALQSVVTTQEEELQVQASDIESLTRTIQIKEDLIKDLQMQLVDPEEIPAVERLTQEVLVLREKVAVAESRGQEATGNRRQQLLLMLEGLVAERNRLNEALQAERQLYSSLVKFHTHPDSAARDCTLQVELEGVQELRGQLEEALGRSLERLSRLETQGPIGGGEQERVRILPQHAF</sequence>
<dbReference type="GO" id="GO:0060090">
    <property type="term" value="F:molecular adaptor activity"/>
    <property type="evidence" value="ECO:0007669"/>
    <property type="project" value="TreeGrafter"/>
</dbReference>
<evidence type="ECO:0000259" key="4">
    <source>
        <dbReference type="Pfam" id="PF18615"/>
    </source>
</evidence>
<feature type="coiled-coil region" evidence="1">
    <location>
        <begin position="632"/>
        <end position="677"/>
    </location>
</feature>
<keyword evidence="7" id="KW-1185">Reference proteome</keyword>
<feature type="compositionally biased region" description="Polar residues" evidence="2">
    <location>
        <begin position="236"/>
        <end position="253"/>
    </location>
</feature>
<dbReference type="AlphaFoldDB" id="A0A669PNQ2"/>
<name>A0A669PNQ2_PHACC</name>
<proteinExistence type="predicted"/>
<dbReference type="InterPro" id="IPR056273">
    <property type="entry name" value="CDK5RAP2_MYOME_CC"/>
</dbReference>
<dbReference type="Proteomes" id="UP000472261">
    <property type="component" value="Unplaced"/>
</dbReference>
<dbReference type="GO" id="GO:0005634">
    <property type="term" value="C:nucleus"/>
    <property type="evidence" value="ECO:0007669"/>
    <property type="project" value="InterPro"/>
</dbReference>